<dbReference type="RefSeq" id="XP_024665773.1">
    <property type="nucleotide sequence ID" value="XM_024810005.1"/>
</dbReference>
<dbReference type="EMBL" id="NDIQ01000022">
    <property type="protein sequence ID" value="PRT55828.1"/>
    <property type="molecule type" value="Genomic_DNA"/>
</dbReference>
<evidence type="ECO:0000313" key="4">
    <source>
        <dbReference type="Proteomes" id="UP000238350"/>
    </source>
</evidence>
<organism evidence="3 4">
    <name type="scientific">Wickerhamiella sorbophila</name>
    <dbReference type="NCBI Taxonomy" id="45607"/>
    <lineage>
        <taxon>Eukaryota</taxon>
        <taxon>Fungi</taxon>
        <taxon>Dikarya</taxon>
        <taxon>Ascomycota</taxon>
        <taxon>Saccharomycotina</taxon>
        <taxon>Dipodascomycetes</taxon>
        <taxon>Dipodascales</taxon>
        <taxon>Trichomonascaceae</taxon>
        <taxon>Wickerhamiella</taxon>
    </lineage>
</organism>
<proteinExistence type="predicted"/>
<feature type="compositionally biased region" description="Polar residues" evidence="1">
    <location>
        <begin position="237"/>
        <end position="269"/>
    </location>
</feature>
<feature type="compositionally biased region" description="Low complexity" evidence="1">
    <location>
        <begin position="205"/>
        <end position="227"/>
    </location>
</feature>
<keyword evidence="2" id="KW-0812">Transmembrane</keyword>
<dbReference type="PANTHER" id="PTHR35519:SF1">
    <property type="entry name" value="YALI0C06193P"/>
    <property type="match status" value="1"/>
</dbReference>
<feature type="compositionally biased region" description="Polar residues" evidence="1">
    <location>
        <begin position="322"/>
        <end position="345"/>
    </location>
</feature>
<dbReference type="PANTHER" id="PTHR35519">
    <property type="entry name" value="MEMBRANE PROTEINS"/>
    <property type="match status" value="1"/>
</dbReference>
<feature type="transmembrane region" description="Helical" evidence="2">
    <location>
        <begin position="86"/>
        <end position="106"/>
    </location>
</feature>
<evidence type="ECO:0000256" key="1">
    <source>
        <dbReference type="SAM" id="MobiDB-lite"/>
    </source>
</evidence>
<keyword evidence="4" id="KW-1185">Reference proteome</keyword>
<dbReference type="OrthoDB" id="2103474at2759"/>
<evidence type="ECO:0000313" key="3">
    <source>
        <dbReference type="EMBL" id="PRT55828.1"/>
    </source>
</evidence>
<reference evidence="3 4" key="1">
    <citation type="submission" date="2017-04" db="EMBL/GenBank/DDBJ databases">
        <title>Genome sequencing of [Candida] sorbophila.</title>
        <authorList>
            <person name="Ahn J.O."/>
        </authorList>
    </citation>
    <scope>NUCLEOTIDE SEQUENCE [LARGE SCALE GENOMIC DNA]</scope>
    <source>
        <strain evidence="3 4">DS02</strain>
    </source>
</reference>
<protein>
    <submittedName>
        <fullName evidence="3">Uncharacterized protein</fullName>
    </submittedName>
</protein>
<dbReference type="GeneID" id="36517196"/>
<feature type="transmembrane region" description="Helical" evidence="2">
    <location>
        <begin position="133"/>
        <end position="154"/>
    </location>
</feature>
<dbReference type="Pfam" id="PF13430">
    <property type="entry name" value="DUF4112"/>
    <property type="match status" value="1"/>
</dbReference>
<accession>A0A2T0FLF8</accession>
<dbReference type="InterPro" id="IPR025187">
    <property type="entry name" value="DUF4112"/>
</dbReference>
<dbReference type="Proteomes" id="UP000238350">
    <property type="component" value="Unassembled WGS sequence"/>
</dbReference>
<feature type="compositionally biased region" description="Low complexity" evidence="1">
    <location>
        <begin position="301"/>
        <end position="321"/>
    </location>
</feature>
<comment type="caution">
    <text evidence="3">The sequence shown here is derived from an EMBL/GenBank/DDBJ whole genome shotgun (WGS) entry which is preliminary data.</text>
</comment>
<keyword evidence="2" id="KW-1133">Transmembrane helix</keyword>
<feature type="compositionally biased region" description="Polar residues" evidence="1">
    <location>
        <begin position="473"/>
        <end position="485"/>
    </location>
</feature>
<feature type="compositionally biased region" description="Low complexity" evidence="1">
    <location>
        <begin position="404"/>
        <end position="417"/>
    </location>
</feature>
<feature type="compositionally biased region" description="Polar residues" evidence="1">
    <location>
        <begin position="442"/>
        <end position="458"/>
    </location>
</feature>
<feature type="region of interest" description="Disordered" evidence="1">
    <location>
        <begin position="190"/>
        <end position="496"/>
    </location>
</feature>
<keyword evidence="2" id="KW-0472">Membrane</keyword>
<dbReference type="AlphaFoldDB" id="A0A2T0FLF8"/>
<name>A0A2T0FLF8_9ASCO</name>
<evidence type="ECO:0000256" key="2">
    <source>
        <dbReference type="SAM" id="Phobius"/>
    </source>
</evidence>
<sequence length="496" mass="55697">MADALGALSSTIEGIPGFGAVSTVFQAAAPDVIKTKDPFYEEIDGDKKRRKAPGNVSEVQRKLWKKVMKRAWYHDRNFCNCFPIDLGLGIIPIVTILPLIGPWICYTMHAELIKYAADAGCPKKTLAKMGGNVTFDFLISICPVLGSIFCWMNACSTKNAALFDTFMRNHAARQEDLVQHSTEVHDVFQQDHQRRMQQARSARDAGAAPQANGGQGQRPQPQQQGIPKNQVPKPQPAYTQTRRSNSPDRSNQPTRPNQPGNQPGSQTVNPYHPKNQAAQPRAPNGYQPPRQNPYQARDQSPQRLPNHNQPPQQPPYQTLDQSPQRLRNPNQRSQGPYQPRDQSPQPRAMNGYQPRDQSPQPRAMTGHHPRDQSPHSQTQTRAGPPPHAQNPPQAQNPYKPPYNPYQQNQSQKQNQNPGPYQQAYRPPRTLEEAQAQDLAMRTRQTARPPQPVATPQSQEEQDLEAALAISRLQYEQQQRATTGGQSLHMPDPRNYS</sequence>
<gene>
    <name evidence="3" type="ORF">B9G98_03448</name>
</gene>